<name>A0ABR2V0V9_9PEZI</name>
<evidence type="ECO:0000256" key="9">
    <source>
        <dbReference type="SAM" id="MobiDB-lite"/>
    </source>
</evidence>
<dbReference type="PANTHER" id="PTHR44215:SF1">
    <property type="entry name" value="WD REPEAT-CONTAINING PROTEIN 75"/>
    <property type="match status" value="1"/>
</dbReference>
<dbReference type="Gene3D" id="2.130.10.10">
    <property type="entry name" value="YVTN repeat-like/Quinoprotein amine dehydrogenase"/>
    <property type="match status" value="2"/>
</dbReference>
<gene>
    <name evidence="11" type="ORF">SUNI508_06477</name>
</gene>
<accession>A0ABR2V0V9</accession>
<dbReference type="CDD" id="cd23952">
    <property type="entry name" value="Utp17_CTD"/>
    <property type="match status" value="1"/>
</dbReference>
<evidence type="ECO:0000256" key="6">
    <source>
        <dbReference type="ARBA" id="ARBA00023163"/>
    </source>
</evidence>
<dbReference type="Pfam" id="PF23769">
    <property type="entry name" value="Beta-prop_WDR75_2nd"/>
    <property type="match status" value="1"/>
</dbReference>
<dbReference type="InterPro" id="IPR015943">
    <property type="entry name" value="WD40/YVTN_repeat-like_dom_sf"/>
</dbReference>
<keyword evidence="2" id="KW-0690">Ribosome biogenesis</keyword>
<evidence type="ECO:0000256" key="4">
    <source>
        <dbReference type="ARBA" id="ARBA00022574"/>
    </source>
</evidence>
<protein>
    <submittedName>
        <fullName evidence="11">U3 small nucleolar RNA-associated protein 17</fullName>
    </submittedName>
</protein>
<feature type="compositionally biased region" description="Polar residues" evidence="9">
    <location>
        <begin position="60"/>
        <end position="81"/>
    </location>
</feature>
<evidence type="ECO:0000259" key="10">
    <source>
        <dbReference type="Pfam" id="PF23769"/>
    </source>
</evidence>
<dbReference type="Pfam" id="PF23869">
    <property type="entry name" value="Beta-prop_WDR75_1st"/>
    <property type="match status" value="1"/>
</dbReference>
<comment type="subcellular location">
    <subcellularLocation>
        <location evidence="1">Nucleus</location>
        <location evidence="1">Nucleolus</location>
    </subcellularLocation>
</comment>
<keyword evidence="6" id="KW-0804">Transcription</keyword>
<dbReference type="PROSITE" id="PS50082">
    <property type="entry name" value="WD_REPEATS_2"/>
    <property type="match status" value="2"/>
</dbReference>
<feature type="domain" description="WD repeat-containing protein 75 second beta-propeller" evidence="10">
    <location>
        <begin position="556"/>
        <end position="719"/>
    </location>
</feature>
<feature type="compositionally biased region" description="Basic and acidic residues" evidence="9">
    <location>
        <begin position="13"/>
        <end position="30"/>
    </location>
</feature>
<feature type="repeat" description="WD" evidence="8">
    <location>
        <begin position="619"/>
        <end position="650"/>
    </location>
</feature>
<keyword evidence="4 8" id="KW-0853">WD repeat</keyword>
<evidence type="ECO:0000313" key="12">
    <source>
        <dbReference type="Proteomes" id="UP001408356"/>
    </source>
</evidence>
<feature type="region of interest" description="Disordered" evidence="9">
    <location>
        <begin position="1"/>
        <end position="98"/>
    </location>
</feature>
<proteinExistence type="predicted"/>
<evidence type="ECO:0000256" key="7">
    <source>
        <dbReference type="ARBA" id="ARBA00023242"/>
    </source>
</evidence>
<dbReference type="PROSITE" id="PS50294">
    <property type="entry name" value="WD_REPEATS_REGION"/>
    <property type="match status" value="1"/>
</dbReference>
<sequence length="975" mass="106737">MQQSNMPSNSTIDEAKAASKRKREADEYSKSKRARRDKQKSKIRESIGSLRGSSPAAEQAEQNGTKPDTSLVETKVQQVKQELQKAKKPGKKHDASSWKLSQSMGGRMLDIDPILTPDDQYLIIAYTNSVQVYSAADSLLFRKIPLDLSAKVNERAVAISLSPTSPNLIWIASSTGRIWQGDWMAGTGFDKQIQLDCILLTDLTVEPMVMKTRKLDVPFVSLLVNDTWQIVACYVQDMTLKNKKLILSRGEMVENLKFMSNGQALAASSRNNILVGSLKSTTISHIKELAYEFFILDCPDEITCLDFRVAERIHLSRKSQAQIGDNPVLEVVVGCARGAIYYYNDLLPQLRYLQKAGARGASLQPRKYHWHRKAVHAVKWSQDGNYIVSGGSESVLVQWQLDTQKIDVLPHLTATIENIVISDRGSSYVVHLDDNSTMVMTTAEMKPITYISGIQSLVTPRPPSKDSLIKRVGFVEDQGIISKIPAVINPKDRTRLLLCVGNGQQGAPSGTAASTPLLQTLDLSTTQGISKQAMTRTHPTDVNTTSKGFPITEPRVAHMAYSHDGKWLATVDQWQPPSRDTEILESQPSDRLEVYLKFWTTAAEGQSLELVSRINSPHYTGRDENVLDLAADPTSHTFATIGEDGVLRLWTPAIRQRDGIVVKSRTGREMESWACASTIHLQENKALADSNAAPVKTAGQRSGAVSFSEDGSMIACAFQNGAESAVYLIDVKSGTVVDSLDGLISGQVQSLRVLSSQLIVLSQDLVVYDIVQDVMIYGIQLSADNSVPEIQALSQLAVDYPSRSFAVAISHVNRLGLVKSDVAVFNSDQSAPEFVQPLPHPVVSLIATPSSSGFLVLDSSAQICSITQSTDANSVAVAQSLADISLDKLEPGNSDDSNLLAVVNEDQDMASDDEMEDVAEDAMDEDDEAYPVVVAPQKLTELFDAAPPFAMPPIEDMFYQVTKLFSVKSNGIENT</sequence>
<keyword evidence="3" id="KW-0698">rRNA processing</keyword>
<evidence type="ECO:0000256" key="8">
    <source>
        <dbReference type="PROSITE-ProRule" id="PRU00221"/>
    </source>
</evidence>
<organism evidence="11 12">
    <name type="scientific">Seiridium unicorne</name>
    <dbReference type="NCBI Taxonomy" id="138068"/>
    <lineage>
        <taxon>Eukaryota</taxon>
        <taxon>Fungi</taxon>
        <taxon>Dikarya</taxon>
        <taxon>Ascomycota</taxon>
        <taxon>Pezizomycotina</taxon>
        <taxon>Sordariomycetes</taxon>
        <taxon>Xylariomycetidae</taxon>
        <taxon>Amphisphaeriales</taxon>
        <taxon>Sporocadaceae</taxon>
        <taxon>Seiridium</taxon>
    </lineage>
</organism>
<evidence type="ECO:0000256" key="3">
    <source>
        <dbReference type="ARBA" id="ARBA00022552"/>
    </source>
</evidence>
<dbReference type="InterPro" id="IPR053826">
    <property type="entry name" value="WDR75"/>
</dbReference>
<dbReference type="SUPFAM" id="SSF82171">
    <property type="entry name" value="DPP6 N-terminal domain-like"/>
    <property type="match status" value="2"/>
</dbReference>
<dbReference type="InterPro" id="IPR057644">
    <property type="entry name" value="Beta-prop_WDR75_2nd"/>
</dbReference>
<keyword evidence="7" id="KW-0539">Nucleus</keyword>
<dbReference type="Proteomes" id="UP001408356">
    <property type="component" value="Unassembled WGS sequence"/>
</dbReference>
<dbReference type="PANTHER" id="PTHR44215">
    <property type="entry name" value="WD REPEAT-CONTAINING PROTEIN 75"/>
    <property type="match status" value="1"/>
</dbReference>
<feature type="compositionally biased region" description="Polar residues" evidence="9">
    <location>
        <begin position="1"/>
        <end position="12"/>
    </location>
</feature>
<feature type="repeat" description="WD" evidence="8">
    <location>
        <begin position="368"/>
        <end position="409"/>
    </location>
</feature>
<keyword evidence="12" id="KW-1185">Reference proteome</keyword>
<evidence type="ECO:0000256" key="1">
    <source>
        <dbReference type="ARBA" id="ARBA00004604"/>
    </source>
</evidence>
<evidence type="ECO:0000313" key="11">
    <source>
        <dbReference type="EMBL" id="KAK9420481.1"/>
    </source>
</evidence>
<dbReference type="InterPro" id="IPR001680">
    <property type="entry name" value="WD40_rpt"/>
</dbReference>
<evidence type="ECO:0000256" key="2">
    <source>
        <dbReference type="ARBA" id="ARBA00022517"/>
    </source>
</evidence>
<dbReference type="EMBL" id="JARVKF010000235">
    <property type="protein sequence ID" value="KAK9420481.1"/>
    <property type="molecule type" value="Genomic_DNA"/>
</dbReference>
<reference evidence="11 12" key="1">
    <citation type="journal article" date="2024" name="J. Plant Pathol.">
        <title>Sequence and assembly of the genome of Seiridium unicorne, isolate CBS 538.82, causal agent of cypress canker disease.</title>
        <authorList>
            <person name="Scali E."/>
            <person name="Rocca G.D."/>
            <person name="Danti R."/>
            <person name="Garbelotto M."/>
            <person name="Barberini S."/>
            <person name="Baroncelli R."/>
            <person name="Emiliani G."/>
        </authorList>
    </citation>
    <scope>NUCLEOTIDE SEQUENCE [LARGE SCALE GENOMIC DNA]</scope>
    <source>
        <strain evidence="11 12">BM-138-508</strain>
    </source>
</reference>
<comment type="caution">
    <text evidence="11">The sequence shown here is derived from an EMBL/GenBank/DDBJ whole genome shotgun (WGS) entry which is preliminary data.</text>
</comment>
<evidence type="ECO:0000256" key="5">
    <source>
        <dbReference type="ARBA" id="ARBA00022737"/>
    </source>
</evidence>
<keyword evidence="5" id="KW-0677">Repeat</keyword>
<dbReference type="SMART" id="SM00320">
    <property type="entry name" value="WD40"/>
    <property type="match status" value="3"/>
</dbReference>